<keyword evidence="2" id="KW-1185">Reference proteome</keyword>
<feature type="region of interest" description="Disordered" evidence="1">
    <location>
        <begin position="42"/>
        <end position="77"/>
    </location>
</feature>
<protein>
    <submittedName>
        <fullName evidence="3">Uncharacterized protein LOC121142646 isoform X3</fullName>
    </submittedName>
</protein>
<evidence type="ECO:0000313" key="3">
    <source>
        <dbReference type="RefSeq" id="XP_040608712.1"/>
    </source>
</evidence>
<name>A0ABM2Y1E3_MESAU</name>
<proteinExistence type="predicted"/>
<sequence length="170" mass="19339">MAGAGSNGEALAPRMELIEMKDKLRNRQEIVNGLNIFLEENEEDASLEELEEESDVFEEEETEALSEDGSKEAHDKSVRCMPSYKIVRTSHKVSLRSITSMTDEERFNMRIKKFGINTSKEFRKSPGASWQRKCRYGKEEKATGAFPTPVTCSCIFSPEFICQKSIEEPN</sequence>
<evidence type="ECO:0000256" key="1">
    <source>
        <dbReference type="SAM" id="MobiDB-lite"/>
    </source>
</evidence>
<gene>
    <name evidence="3" type="primary">LOC121142646</name>
</gene>
<feature type="compositionally biased region" description="Basic and acidic residues" evidence="1">
    <location>
        <begin position="68"/>
        <end position="77"/>
    </location>
</feature>
<accession>A0ABM2Y1E3</accession>
<dbReference type="Proteomes" id="UP000886700">
    <property type="component" value="Unplaced"/>
</dbReference>
<feature type="compositionally biased region" description="Acidic residues" evidence="1">
    <location>
        <begin position="42"/>
        <end position="66"/>
    </location>
</feature>
<reference evidence="3" key="1">
    <citation type="submission" date="2025-08" db="UniProtKB">
        <authorList>
            <consortium name="RefSeq"/>
        </authorList>
    </citation>
    <scope>IDENTIFICATION</scope>
    <source>
        <tissue evidence="3">Liver</tissue>
    </source>
</reference>
<dbReference type="RefSeq" id="XP_040608712.1">
    <property type="nucleotide sequence ID" value="XM_040752778.1"/>
</dbReference>
<organism evidence="2 3">
    <name type="scientific">Mesocricetus auratus</name>
    <name type="common">Golden hamster</name>
    <dbReference type="NCBI Taxonomy" id="10036"/>
    <lineage>
        <taxon>Eukaryota</taxon>
        <taxon>Metazoa</taxon>
        <taxon>Chordata</taxon>
        <taxon>Craniata</taxon>
        <taxon>Vertebrata</taxon>
        <taxon>Euteleostomi</taxon>
        <taxon>Mammalia</taxon>
        <taxon>Eutheria</taxon>
        <taxon>Euarchontoglires</taxon>
        <taxon>Glires</taxon>
        <taxon>Rodentia</taxon>
        <taxon>Myomorpha</taxon>
        <taxon>Muroidea</taxon>
        <taxon>Cricetidae</taxon>
        <taxon>Cricetinae</taxon>
        <taxon>Mesocricetus</taxon>
    </lineage>
</organism>
<evidence type="ECO:0000313" key="2">
    <source>
        <dbReference type="Proteomes" id="UP000886700"/>
    </source>
</evidence>
<dbReference type="GeneID" id="121142646"/>